<accession>A0ABT1NSA8</accession>
<reference evidence="3 4" key="1">
    <citation type="submission" date="2022-07" db="EMBL/GenBank/DDBJ databases">
        <title>Novel species in genus Arthrobacter.</title>
        <authorList>
            <person name="Liu Y."/>
        </authorList>
    </citation>
    <scope>NUCLEOTIDE SEQUENCE [LARGE SCALE GENOMIC DNA]</scope>
    <source>
        <strain evidence="4">zg-Y859</strain>
    </source>
</reference>
<feature type="transmembrane region" description="Helical" evidence="2">
    <location>
        <begin position="184"/>
        <end position="204"/>
    </location>
</feature>
<feature type="compositionally biased region" description="Basic residues" evidence="1">
    <location>
        <begin position="243"/>
        <end position="255"/>
    </location>
</feature>
<gene>
    <name evidence="3" type="ORF">NNX28_11845</name>
</gene>
<sequence length="270" mass="29069">MLKKWINDWRFTRVLTIVAPVAMTVWFFGGAPGPAVGFFALGASYGVLLFRVVSLSVRASMVMGGAFTLILIVMLRMEDISGIPMEGPALMGFIAGGIAGGHRWSGKKAGSEIRRKRERTADGGYTGGWQLALINAASAAVLLGAPTAMLLDGVTVQTLAVSLAIGFVGGWALVRFVKSFQTRFIILIAMFFAFIPALILAGFIGYVDAVFTGLFGFLAGSLIGGRYWWGPRFGAPRPPFAGKTKRRRKRKRKAKTTSSKRPVELSKVTA</sequence>
<evidence type="ECO:0000256" key="1">
    <source>
        <dbReference type="SAM" id="MobiDB-lite"/>
    </source>
</evidence>
<protein>
    <submittedName>
        <fullName evidence="3">Uncharacterized protein</fullName>
    </submittedName>
</protein>
<feature type="transmembrane region" description="Helical" evidence="2">
    <location>
        <begin position="210"/>
        <end position="229"/>
    </location>
</feature>
<organism evidence="3 4">
    <name type="scientific">Arthrobacter jinronghuae</name>
    <dbReference type="NCBI Taxonomy" id="2964609"/>
    <lineage>
        <taxon>Bacteria</taxon>
        <taxon>Bacillati</taxon>
        <taxon>Actinomycetota</taxon>
        <taxon>Actinomycetes</taxon>
        <taxon>Micrococcales</taxon>
        <taxon>Micrococcaceae</taxon>
        <taxon>Arthrobacter</taxon>
    </lineage>
</organism>
<keyword evidence="2" id="KW-1133">Transmembrane helix</keyword>
<feature type="transmembrane region" description="Helical" evidence="2">
    <location>
        <begin position="60"/>
        <end position="77"/>
    </location>
</feature>
<evidence type="ECO:0000313" key="3">
    <source>
        <dbReference type="EMBL" id="MCQ1950613.1"/>
    </source>
</evidence>
<name>A0ABT1NSA8_9MICC</name>
<feature type="region of interest" description="Disordered" evidence="1">
    <location>
        <begin position="238"/>
        <end position="270"/>
    </location>
</feature>
<evidence type="ECO:0000313" key="4">
    <source>
        <dbReference type="Proteomes" id="UP001206924"/>
    </source>
</evidence>
<keyword evidence="2" id="KW-0472">Membrane</keyword>
<keyword evidence="2" id="KW-0812">Transmembrane</keyword>
<keyword evidence="4" id="KW-1185">Reference proteome</keyword>
<dbReference type="RefSeq" id="WP_255798188.1">
    <property type="nucleotide sequence ID" value="NZ_CP104263.1"/>
</dbReference>
<evidence type="ECO:0000256" key="2">
    <source>
        <dbReference type="SAM" id="Phobius"/>
    </source>
</evidence>
<dbReference type="EMBL" id="JANFLP010000012">
    <property type="protein sequence ID" value="MCQ1950613.1"/>
    <property type="molecule type" value="Genomic_DNA"/>
</dbReference>
<dbReference type="Proteomes" id="UP001206924">
    <property type="component" value="Unassembled WGS sequence"/>
</dbReference>
<comment type="caution">
    <text evidence="3">The sequence shown here is derived from an EMBL/GenBank/DDBJ whole genome shotgun (WGS) entry which is preliminary data.</text>
</comment>
<feature type="transmembrane region" description="Helical" evidence="2">
    <location>
        <begin position="127"/>
        <end position="150"/>
    </location>
</feature>
<proteinExistence type="predicted"/>
<feature type="transmembrane region" description="Helical" evidence="2">
    <location>
        <begin position="156"/>
        <end position="177"/>
    </location>
</feature>